<evidence type="ECO:0000256" key="8">
    <source>
        <dbReference type="ARBA" id="ARBA00023136"/>
    </source>
</evidence>
<dbReference type="InterPro" id="IPR013261">
    <property type="entry name" value="Tim21"/>
</dbReference>
<comment type="subunit">
    <text evidence="9">Component of the TIM23 complex.</text>
</comment>
<dbReference type="OrthoDB" id="436405at2759"/>
<dbReference type="GO" id="GO:0030150">
    <property type="term" value="P:protein import into mitochondrial matrix"/>
    <property type="evidence" value="ECO:0007669"/>
    <property type="project" value="UniProtKB-UniRule"/>
</dbReference>
<evidence type="ECO:0000256" key="4">
    <source>
        <dbReference type="ARBA" id="ARBA00022692"/>
    </source>
</evidence>
<dbReference type="KEGG" id="cput:CONPUDRAFT_133877"/>
<dbReference type="AlphaFoldDB" id="A0A5M3N5B8"/>
<comment type="function">
    <text evidence="9">Essential component of the TIM23 complex, a complex that mediates the translocation of transit peptide-containing proteins across the mitochondrial inner membrane.</text>
</comment>
<gene>
    <name evidence="10" type="ORF">CONPUDRAFT_133877</name>
</gene>
<evidence type="ECO:0000256" key="1">
    <source>
        <dbReference type="ARBA" id="ARBA00004304"/>
    </source>
</evidence>
<keyword evidence="11" id="KW-1185">Reference proteome</keyword>
<dbReference type="Gene3D" id="3.10.450.320">
    <property type="entry name" value="Mitochondrial import inner membrane translocase subunit Tim21"/>
    <property type="match status" value="1"/>
</dbReference>
<evidence type="ECO:0000256" key="7">
    <source>
        <dbReference type="ARBA" id="ARBA00023128"/>
    </source>
</evidence>
<protein>
    <recommendedName>
        <fullName evidence="3 9">Mitochondrial import inner membrane translocase subunit Tim21</fullName>
    </recommendedName>
</protein>
<feature type="transmembrane region" description="Helical" evidence="9">
    <location>
        <begin position="107"/>
        <end position="126"/>
    </location>
</feature>
<comment type="caution">
    <text evidence="10">The sequence shown here is derived from an EMBL/GenBank/DDBJ whole genome shotgun (WGS) entry which is preliminary data.</text>
</comment>
<keyword evidence="6 9" id="KW-1133">Transmembrane helix</keyword>
<comment type="similarity">
    <text evidence="2 9">Belongs to the TIM21 family.</text>
</comment>
<sequence>MVWAPLRSTIPIVRLRLKPPSSCIANAHLYFLRSSPHRKYATHRDTTSSLLSSALDKKQHAAQRDDTVGPFQLGISQAQLAQQQKQKKWSELSTGGKVVRTGQRTSNLIVILLGAGLSAVLVYALTSELFSKNSPTVVYGDACKRIEASPKVATHLHGPLTFHNNPPSAVRPRHRNRHVSSQIAVDSSGREHMLLNFYVEGRDPNSKSATFASMTEDGFWDRFSDITLDDSVDWIKGRGCDAIEASKRVFKYLSGEFVPGPAPAHDKPPETEDKDEKGGFWSFAGVFSGIKSSRTSRQSSSDHSGQFFAEGEVHADLVRNDDGYFVFRYLLIDFPNSESRNTVRVFVEKAPGVRETEPIMRWRSS</sequence>
<keyword evidence="9" id="KW-0999">Mitochondrion inner membrane</keyword>
<evidence type="ECO:0000313" key="11">
    <source>
        <dbReference type="Proteomes" id="UP000053558"/>
    </source>
</evidence>
<feature type="non-terminal residue" evidence="10">
    <location>
        <position position="1"/>
    </location>
</feature>
<dbReference type="EMBL" id="JH711573">
    <property type="protein sequence ID" value="EIW86447.1"/>
    <property type="molecule type" value="Genomic_DNA"/>
</dbReference>
<dbReference type="Pfam" id="PF08294">
    <property type="entry name" value="TIM21"/>
    <property type="match status" value="1"/>
</dbReference>
<dbReference type="Proteomes" id="UP000053558">
    <property type="component" value="Unassembled WGS sequence"/>
</dbReference>
<dbReference type="PANTHER" id="PTHR13032:SF6">
    <property type="entry name" value="MITOCHONDRIAL IMPORT INNER MEMBRANE TRANSLOCASE SUBUNIT TIM21"/>
    <property type="match status" value="1"/>
</dbReference>
<evidence type="ECO:0000256" key="2">
    <source>
        <dbReference type="ARBA" id="ARBA00010867"/>
    </source>
</evidence>
<dbReference type="PANTHER" id="PTHR13032">
    <property type="entry name" value="MITOCHONDRIAL IMPORT INNER MEMBRANE TRANSLOCASE SUBUNIT TIM21"/>
    <property type="match status" value="1"/>
</dbReference>
<proteinExistence type="inferred from homology"/>
<evidence type="ECO:0000313" key="10">
    <source>
        <dbReference type="EMBL" id="EIW86447.1"/>
    </source>
</evidence>
<name>A0A5M3N5B8_CONPW</name>
<keyword evidence="9" id="KW-0653">Protein transport</keyword>
<evidence type="ECO:0000256" key="6">
    <source>
        <dbReference type="ARBA" id="ARBA00022989"/>
    </source>
</evidence>
<dbReference type="GO" id="GO:0005744">
    <property type="term" value="C:TIM23 mitochondrial import inner membrane translocase complex"/>
    <property type="evidence" value="ECO:0007669"/>
    <property type="project" value="UniProtKB-UniRule"/>
</dbReference>
<evidence type="ECO:0000256" key="9">
    <source>
        <dbReference type="RuleBase" id="RU367142"/>
    </source>
</evidence>
<comment type="subcellular location">
    <subcellularLocation>
        <location evidence="9">Mitochondrion inner membrane</location>
        <topology evidence="9">Single-pass membrane protein</topology>
    </subcellularLocation>
    <subcellularLocation>
        <location evidence="1">Mitochondrion membrane</location>
        <topology evidence="1">Single-pass membrane protein</topology>
    </subcellularLocation>
</comment>
<keyword evidence="9" id="KW-0811">Translocation</keyword>
<dbReference type="GeneID" id="19200540"/>
<evidence type="ECO:0000256" key="3">
    <source>
        <dbReference type="ARBA" id="ARBA00020726"/>
    </source>
</evidence>
<dbReference type="OMA" id="PLVFHNH"/>
<evidence type="ECO:0000256" key="5">
    <source>
        <dbReference type="ARBA" id="ARBA00022946"/>
    </source>
</evidence>
<accession>A0A5M3N5B8</accession>
<keyword evidence="9" id="KW-0813">Transport</keyword>
<keyword evidence="4 9" id="KW-0812">Transmembrane</keyword>
<keyword evidence="8 9" id="KW-0472">Membrane</keyword>
<keyword evidence="7 9" id="KW-0496">Mitochondrion</keyword>
<organism evidence="10 11">
    <name type="scientific">Coniophora puteana (strain RWD-64-598)</name>
    <name type="common">Brown rot fungus</name>
    <dbReference type="NCBI Taxonomy" id="741705"/>
    <lineage>
        <taxon>Eukaryota</taxon>
        <taxon>Fungi</taxon>
        <taxon>Dikarya</taxon>
        <taxon>Basidiomycota</taxon>
        <taxon>Agaricomycotina</taxon>
        <taxon>Agaricomycetes</taxon>
        <taxon>Agaricomycetidae</taxon>
        <taxon>Boletales</taxon>
        <taxon>Coniophorineae</taxon>
        <taxon>Coniophoraceae</taxon>
        <taxon>Coniophora</taxon>
    </lineage>
</organism>
<keyword evidence="5" id="KW-0809">Transit peptide</keyword>
<reference evidence="11" key="1">
    <citation type="journal article" date="2012" name="Science">
        <title>The Paleozoic origin of enzymatic lignin decomposition reconstructed from 31 fungal genomes.</title>
        <authorList>
            <person name="Floudas D."/>
            <person name="Binder M."/>
            <person name="Riley R."/>
            <person name="Barry K."/>
            <person name="Blanchette R.A."/>
            <person name="Henrissat B."/>
            <person name="Martinez A.T."/>
            <person name="Otillar R."/>
            <person name="Spatafora J.W."/>
            <person name="Yadav J.S."/>
            <person name="Aerts A."/>
            <person name="Benoit I."/>
            <person name="Boyd A."/>
            <person name="Carlson A."/>
            <person name="Copeland A."/>
            <person name="Coutinho P.M."/>
            <person name="de Vries R.P."/>
            <person name="Ferreira P."/>
            <person name="Findley K."/>
            <person name="Foster B."/>
            <person name="Gaskell J."/>
            <person name="Glotzer D."/>
            <person name="Gorecki P."/>
            <person name="Heitman J."/>
            <person name="Hesse C."/>
            <person name="Hori C."/>
            <person name="Igarashi K."/>
            <person name="Jurgens J.A."/>
            <person name="Kallen N."/>
            <person name="Kersten P."/>
            <person name="Kohler A."/>
            <person name="Kuees U."/>
            <person name="Kumar T.K.A."/>
            <person name="Kuo A."/>
            <person name="LaButti K."/>
            <person name="Larrondo L.F."/>
            <person name="Lindquist E."/>
            <person name="Ling A."/>
            <person name="Lombard V."/>
            <person name="Lucas S."/>
            <person name="Lundell T."/>
            <person name="Martin R."/>
            <person name="McLaughlin D.J."/>
            <person name="Morgenstern I."/>
            <person name="Morin E."/>
            <person name="Murat C."/>
            <person name="Nagy L.G."/>
            <person name="Nolan M."/>
            <person name="Ohm R.A."/>
            <person name="Patyshakuliyeva A."/>
            <person name="Rokas A."/>
            <person name="Ruiz-Duenas F.J."/>
            <person name="Sabat G."/>
            <person name="Salamov A."/>
            <person name="Samejima M."/>
            <person name="Schmutz J."/>
            <person name="Slot J.C."/>
            <person name="St John F."/>
            <person name="Stenlid J."/>
            <person name="Sun H."/>
            <person name="Sun S."/>
            <person name="Syed K."/>
            <person name="Tsang A."/>
            <person name="Wiebenga A."/>
            <person name="Young D."/>
            <person name="Pisabarro A."/>
            <person name="Eastwood D.C."/>
            <person name="Martin F."/>
            <person name="Cullen D."/>
            <person name="Grigoriev I.V."/>
            <person name="Hibbett D.S."/>
        </authorList>
    </citation>
    <scope>NUCLEOTIDE SEQUENCE [LARGE SCALE GENOMIC DNA]</scope>
    <source>
        <strain evidence="11">RWD-64-598 SS2</strain>
    </source>
</reference>
<dbReference type="InterPro" id="IPR038552">
    <property type="entry name" value="Tim21_IMS_sf"/>
</dbReference>
<dbReference type="RefSeq" id="XP_007763259.1">
    <property type="nucleotide sequence ID" value="XM_007765069.1"/>
</dbReference>